<proteinExistence type="predicted"/>
<dbReference type="InterPro" id="IPR001810">
    <property type="entry name" value="F-box_dom"/>
</dbReference>
<evidence type="ECO:0000259" key="1">
    <source>
        <dbReference type="SMART" id="SM00256"/>
    </source>
</evidence>
<dbReference type="Pfam" id="PF00646">
    <property type="entry name" value="F-box"/>
    <property type="match status" value="1"/>
</dbReference>
<feature type="domain" description="F-box" evidence="1">
    <location>
        <begin position="14"/>
        <end position="54"/>
    </location>
</feature>
<gene>
    <name evidence="2" type="ORF">QN277_023666</name>
</gene>
<sequence>MENKKPPMRYWNNMSYDILLKIFMTLNMVDFTTVSLVCSSWRKACQDSVFWDGKVFDLSDMSLCSAANLSFASNNDSSGDEPSNSTRLTQFLKCALDLSCGKISCFIFNFLQSINDDDLILVAERTANLKRLVLPRSNIQLSKTGVHKAMQLWKGLESLTLTDISIAYDIVEAIGEHCNNFSELKVTCDLGVNFANALIKHLPKLKILSLQSILVSKNALVLVANNLKDLKILNVSHSFIVGLTDDGTNMTIYSQHDVPKILGNNNNNMSGILTLIRCEGNCGMCLKVLQWNICTEEWKNTKEEVWRDDKIANLRF</sequence>
<evidence type="ECO:0000313" key="3">
    <source>
        <dbReference type="Proteomes" id="UP001293593"/>
    </source>
</evidence>
<name>A0AAE1JDM1_9FABA</name>
<dbReference type="SUPFAM" id="SSF52047">
    <property type="entry name" value="RNI-like"/>
    <property type="match status" value="1"/>
</dbReference>
<accession>A0AAE1JDM1</accession>
<dbReference type="EMBL" id="JAWXYG010000007">
    <property type="protein sequence ID" value="KAK4266792.1"/>
    <property type="molecule type" value="Genomic_DNA"/>
</dbReference>
<dbReference type="PANTHER" id="PTHR38926">
    <property type="entry name" value="F-BOX DOMAIN CONTAINING PROTEIN, EXPRESSED"/>
    <property type="match status" value="1"/>
</dbReference>
<dbReference type="SMART" id="SM00256">
    <property type="entry name" value="FBOX"/>
    <property type="match status" value="1"/>
</dbReference>
<comment type="caution">
    <text evidence="2">The sequence shown here is derived from an EMBL/GenBank/DDBJ whole genome shotgun (WGS) entry which is preliminary data.</text>
</comment>
<reference evidence="2" key="1">
    <citation type="submission" date="2023-10" db="EMBL/GenBank/DDBJ databases">
        <title>Chromosome-level genome of the transformable northern wattle, Acacia crassicarpa.</title>
        <authorList>
            <person name="Massaro I."/>
            <person name="Sinha N.R."/>
            <person name="Poethig S."/>
            <person name="Leichty A.R."/>
        </authorList>
    </citation>
    <scope>NUCLEOTIDE SEQUENCE</scope>
    <source>
        <strain evidence="2">Acra3RX</strain>
        <tissue evidence="2">Leaf</tissue>
    </source>
</reference>
<organism evidence="2 3">
    <name type="scientific">Acacia crassicarpa</name>
    <name type="common">northern wattle</name>
    <dbReference type="NCBI Taxonomy" id="499986"/>
    <lineage>
        <taxon>Eukaryota</taxon>
        <taxon>Viridiplantae</taxon>
        <taxon>Streptophyta</taxon>
        <taxon>Embryophyta</taxon>
        <taxon>Tracheophyta</taxon>
        <taxon>Spermatophyta</taxon>
        <taxon>Magnoliopsida</taxon>
        <taxon>eudicotyledons</taxon>
        <taxon>Gunneridae</taxon>
        <taxon>Pentapetalae</taxon>
        <taxon>rosids</taxon>
        <taxon>fabids</taxon>
        <taxon>Fabales</taxon>
        <taxon>Fabaceae</taxon>
        <taxon>Caesalpinioideae</taxon>
        <taxon>mimosoid clade</taxon>
        <taxon>Acacieae</taxon>
        <taxon>Acacia</taxon>
    </lineage>
</organism>
<dbReference type="InterPro" id="IPR032675">
    <property type="entry name" value="LRR_dom_sf"/>
</dbReference>
<dbReference type="InterPro" id="IPR036047">
    <property type="entry name" value="F-box-like_dom_sf"/>
</dbReference>
<keyword evidence="3" id="KW-1185">Reference proteome</keyword>
<dbReference type="AlphaFoldDB" id="A0AAE1JDM1"/>
<protein>
    <recommendedName>
        <fullName evidence="1">F-box domain-containing protein</fullName>
    </recommendedName>
</protein>
<dbReference type="SUPFAM" id="SSF81383">
    <property type="entry name" value="F-box domain"/>
    <property type="match status" value="1"/>
</dbReference>
<dbReference type="PANTHER" id="PTHR38926:SF10">
    <property type="entry name" value="F-BOX DOMAIN-CONTAINING PROTEIN"/>
    <property type="match status" value="1"/>
</dbReference>
<evidence type="ECO:0000313" key="2">
    <source>
        <dbReference type="EMBL" id="KAK4266792.1"/>
    </source>
</evidence>
<dbReference type="Gene3D" id="3.80.10.10">
    <property type="entry name" value="Ribonuclease Inhibitor"/>
    <property type="match status" value="1"/>
</dbReference>
<dbReference type="Proteomes" id="UP001293593">
    <property type="component" value="Unassembled WGS sequence"/>
</dbReference>